<accession>A0A5C8PU37</accession>
<dbReference type="Proteomes" id="UP000321638">
    <property type="component" value="Unassembled WGS sequence"/>
</dbReference>
<feature type="chain" id="PRO_5022864425" description="Zn-dependent exopeptidase M28" evidence="1">
    <location>
        <begin position="27"/>
        <end position="401"/>
    </location>
</feature>
<evidence type="ECO:0008006" key="4">
    <source>
        <dbReference type="Google" id="ProtNLM"/>
    </source>
</evidence>
<reference evidence="2 3" key="1">
    <citation type="submission" date="2019-06" db="EMBL/GenBank/DDBJ databases">
        <title>New taxonomy in bacterial strain CC-CFT640, isolated from vineyard.</title>
        <authorList>
            <person name="Lin S.-Y."/>
            <person name="Tsai C.-F."/>
            <person name="Young C.-C."/>
        </authorList>
    </citation>
    <scope>NUCLEOTIDE SEQUENCE [LARGE SCALE GENOMIC DNA]</scope>
    <source>
        <strain evidence="2 3">CC-CFT640</strain>
    </source>
</reference>
<dbReference type="SUPFAM" id="SSF53187">
    <property type="entry name" value="Zn-dependent exopeptidases"/>
    <property type="match status" value="1"/>
</dbReference>
<dbReference type="OrthoDB" id="975226at2"/>
<evidence type="ECO:0000313" key="3">
    <source>
        <dbReference type="Proteomes" id="UP000321638"/>
    </source>
</evidence>
<proteinExistence type="predicted"/>
<dbReference type="Gene3D" id="3.40.630.10">
    <property type="entry name" value="Zn peptidases"/>
    <property type="match status" value="1"/>
</dbReference>
<evidence type="ECO:0000313" key="2">
    <source>
        <dbReference type="EMBL" id="TXL81594.1"/>
    </source>
</evidence>
<gene>
    <name evidence="2" type="ORF">FHP25_03445</name>
</gene>
<keyword evidence="3" id="KW-1185">Reference proteome</keyword>
<organism evidence="2 3">
    <name type="scientific">Vineibacter terrae</name>
    <dbReference type="NCBI Taxonomy" id="2586908"/>
    <lineage>
        <taxon>Bacteria</taxon>
        <taxon>Pseudomonadati</taxon>
        <taxon>Pseudomonadota</taxon>
        <taxon>Alphaproteobacteria</taxon>
        <taxon>Hyphomicrobiales</taxon>
        <taxon>Vineibacter</taxon>
    </lineage>
</organism>
<protein>
    <recommendedName>
        <fullName evidence="4">Zn-dependent exopeptidase M28</fullName>
    </recommendedName>
</protein>
<comment type="caution">
    <text evidence="2">The sequence shown here is derived from an EMBL/GenBank/DDBJ whole genome shotgun (WGS) entry which is preliminary data.</text>
</comment>
<keyword evidence="1" id="KW-0732">Signal</keyword>
<dbReference type="EMBL" id="VDUZ01000003">
    <property type="protein sequence ID" value="TXL81594.1"/>
    <property type="molecule type" value="Genomic_DNA"/>
</dbReference>
<name>A0A5C8PU37_9HYPH</name>
<sequence length="401" mass="42119">MRLKRRTFLAASSATGLLQPPYPAVAQPGPTIGGQLYQLVTGYSQWPHHRTGTPEGKATVDWVEAQLRERSAATSRWSYGYERYDWQASVTVDGQPVEALPLYYEGVGELATDAPFVRPVTLANNFDTADLEQALAEAKGSDLRLCVLLTFGKFGALPPRPGLVGINVDPDKPTSGLPTLLVSGVHLDAMAGGTVGATISAKRVPDRAENLIARFGSGIGAPLVITTPLTGWFTCAGERGTGIAVALELAREMAAAMPVVVIATTGHELENYGIRQQLTAGLDFAPLAVVHIGASLAAGWFPPGSAALQLSPGRLASANRPLDADTPLTAAMKAGGFQLVPHFFGEAKAWAKHLPATTPLLSFAGSFPLFHTPQDTPEAATTPALLQAAYAAVRDAVKAVL</sequence>
<evidence type="ECO:0000256" key="1">
    <source>
        <dbReference type="SAM" id="SignalP"/>
    </source>
</evidence>
<dbReference type="AlphaFoldDB" id="A0A5C8PU37"/>
<feature type="signal peptide" evidence="1">
    <location>
        <begin position="1"/>
        <end position="26"/>
    </location>
</feature>
<dbReference type="RefSeq" id="WP_147845503.1">
    <property type="nucleotide sequence ID" value="NZ_VDUZ01000003.1"/>
</dbReference>